<dbReference type="SUPFAM" id="SSF57903">
    <property type="entry name" value="FYVE/PHD zinc finger"/>
    <property type="match status" value="1"/>
</dbReference>
<evidence type="ECO:0000256" key="2">
    <source>
        <dbReference type="ARBA" id="ARBA00022771"/>
    </source>
</evidence>
<feature type="compositionally biased region" description="Basic residues" evidence="4">
    <location>
        <begin position="458"/>
        <end position="472"/>
    </location>
</feature>
<dbReference type="Proteomes" id="UP000698800">
    <property type="component" value="Unassembled WGS sequence"/>
</dbReference>
<dbReference type="SMART" id="SM00249">
    <property type="entry name" value="PHD"/>
    <property type="match status" value="1"/>
</dbReference>
<feature type="region of interest" description="Disordered" evidence="4">
    <location>
        <begin position="221"/>
        <end position="548"/>
    </location>
</feature>
<feature type="compositionally biased region" description="Basic and acidic residues" evidence="4">
    <location>
        <begin position="370"/>
        <end position="392"/>
    </location>
</feature>
<organism evidence="6 7">
    <name type="scientific">Glutinoglossum americanum</name>
    <dbReference type="NCBI Taxonomy" id="1670608"/>
    <lineage>
        <taxon>Eukaryota</taxon>
        <taxon>Fungi</taxon>
        <taxon>Dikarya</taxon>
        <taxon>Ascomycota</taxon>
        <taxon>Pezizomycotina</taxon>
        <taxon>Geoglossomycetes</taxon>
        <taxon>Geoglossales</taxon>
        <taxon>Geoglossaceae</taxon>
        <taxon>Glutinoglossum</taxon>
    </lineage>
</organism>
<reference evidence="6" key="1">
    <citation type="submission" date="2021-03" db="EMBL/GenBank/DDBJ databases">
        <title>Comparative genomics and phylogenomic investigation of the class Geoglossomycetes provide insights into ecological specialization and systematics.</title>
        <authorList>
            <person name="Melie T."/>
            <person name="Pirro S."/>
            <person name="Miller A.N."/>
            <person name="Quandt A."/>
        </authorList>
    </citation>
    <scope>NUCLEOTIDE SEQUENCE</scope>
    <source>
        <strain evidence="6">GBOQ0MN5Z8</strain>
    </source>
</reference>
<dbReference type="GO" id="GO:0008270">
    <property type="term" value="F:zinc ion binding"/>
    <property type="evidence" value="ECO:0007669"/>
    <property type="project" value="UniProtKB-KW"/>
</dbReference>
<feature type="compositionally biased region" description="Basic and acidic residues" evidence="4">
    <location>
        <begin position="278"/>
        <end position="295"/>
    </location>
</feature>
<dbReference type="GO" id="GO:0061186">
    <property type="term" value="P:negative regulation of silent mating-type cassette heterochromatin formation"/>
    <property type="evidence" value="ECO:0007669"/>
    <property type="project" value="TreeGrafter"/>
</dbReference>
<protein>
    <recommendedName>
        <fullName evidence="5">Zinc finger PHD-type domain-containing protein</fullName>
    </recommendedName>
</protein>
<accession>A0A9P8I534</accession>
<evidence type="ECO:0000313" key="7">
    <source>
        <dbReference type="Proteomes" id="UP000698800"/>
    </source>
</evidence>
<feature type="compositionally biased region" description="Polar residues" evidence="4">
    <location>
        <begin position="151"/>
        <end position="160"/>
    </location>
</feature>
<keyword evidence="7" id="KW-1185">Reference proteome</keyword>
<feature type="compositionally biased region" description="Acidic residues" evidence="4">
    <location>
        <begin position="101"/>
        <end position="112"/>
    </location>
</feature>
<keyword evidence="3" id="KW-0862">Zinc</keyword>
<dbReference type="GO" id="GO:0070210">
    <property type="term" value="C:Rpd3L-Expanded complex"/>
    <property type="evidence" value="ECO:0007669"/>
    <property type="project" value="TreeGrafter"/>
</dbReference>
<sequence length="654" mass="72061">MSPRRSSRARTTQPSTSHPSQTLSSSSSTSSGRADRSTRSHHKNQSSQKSTPPRSRSSEEDDEASRIASSEPLQTRRRKREREDDEELDRDISRTDGQDVQGEEDEEEEEEEITRCVCGNQEYPGAPVPITTQSIEADADPKSNIKDEANPDSSITTSDVPSDEYGGLFIQCDMCKVWQHGGCVGIWDQSTSPDEYFCEQCRRDLHRITIGMNGQRFSRYVPALEASSPKPLRSTSQSKDRESKASSNNKSNRPSTGSGPTKRRSTMNSRDAAYDAEVQLRKAIEESERDGKGSENLDTFSRRGKRGRSDSEEKDHESKRQRTTSNSPSPLPGPTHHTNSRIGDSDDDAPSNKNSVSSGGKRIRGAASRNHREKEPRDREKEKEKERADAAGRRKGRAERRRGDDSDPSDEFPLSRTASTKGIIETASQLLEPPVSSQPPPNTPPTNNTPPVTSTSNSHRKTGRPPARRGRVGRNQYTKDRDLHNDAVTGENGVAASPNRSQSRDGPPLDDGPTANAHVNGNHHSHSNGQGPVISNDGSKPSKPRYMHPQRTTMNEMKRRVAAILEFISRTQVEMAGEHTPPTGGSSSSMTTATVTALRGISEALPGYLMVNGNSSGLGGEERDFGEMTSLEMMDILTRKLVLWQKEFGKYGEK</sequence>
<dbReference type="InterPro" id="IPR053051">
    <property type="entry name" value="HDAC_complex_subunit"/>
</dbReference>
<name>A0A9P8I534_9PEZI</name>
<evidence type="ECO:0000259" key="5">
    <source>
        <dbReference type="SMART" id="SM00249"/>
    </source>
</evidence>
<dbReference type="AlphaFoldDB" id="A0A9P8I534"/>
<dbReference type="GO" id="GO:0033698">
    <property type="term" value="C:Rpd3L complex"/>
    <property type="evidence" value="ECO:0007669"/>
    <property type="project" value="TreeGrafter"/>
</dbReference>
<keyword evidence="1" id="KW-0479">Metal-binding</keyword>
<dbReference type="OrthoDB" id="418595at2759"/>
<dbReference type="InterPro" id="IPR011011">
    <property type="entry name" value="Znf_FYVE_PHD"/>
</dbReference>
<dbReference type="PANTHER" id="PTHR47793">
    <property type="entry name" value="HISTONE DEACETYLASE COMPLEX SUBUNIT CTI6"/>
    <property type="match status" value="1"/>
</dbReference>
<gene>
    <name evidence="6" type="ORF">FGG08_004717</name>
</gene>
<feature type="compositionally biased region" description="Basic and acidic residues" evidence="4">
    <location>
        <begin position="139"/>
        <end position="149"/>
    </location>
</feature>
<comment type="caution">
    <text evidence="6">The sequence shown here is derived from an EMBL/GenBank/DDBJ whole genome shotgun (WGS) entry which is preliminary data.</text>
</comment>
<dbReference type="Gene3D" id="3.30.40.10">
    <property type="entry name" value="Zinc/RING finger domain, C3HC4 (zinc finger)"/>
    <property type="match status" value="1"/>
</dbReference>
<feature type="compositionally biased region" description="Basic and acidic residues" evidence="4">
    <location>
        <begin position="307"/>
        <end position="320"/>
    </location>
</feature>
<dbReference type="GO" id="GO:0061188">
    <property type="term" value="P:negative regulation of rDNA heterochromatin formation"/>
    <property type="evidence" value="ECO:0007669"/>
    <property type="project" value="TreeGrafter"/>
</dbReference>
<dbReference type="Pfam" id="PF20826">
    <property type="entry name" value="PHD_5"/>
    <property type="match status" value="1"/>
</dbReference>
<feature type="region of interest" description="Disordered" evidence="4">
    <location>
        <begin position="1"/>
        <end position="160"/>
    </location>
</feature>
<evidence type="ECO:0000313" key="6">
    <source>
        <dbReference type="EMBL" id="KAH0538700.1"/>
    </source>
</evidence>
<proteinExistence type="predicted"/>
<evidence type="ECO:0000256" key="1">
    <source>
        <dbReference type="ARBA" id="ARBA00022723"/>
    </source>
</evidence>
<keyword evidence="2" id="KW-0863">Zinc-finger</keyword>
<dbReference type="EMBL" id="JAGHQL010000099">
    <property type="protein sequence ID" value="KAH0538700.1"/>
    <property type="molecule type" value="Genomic_DNA"/>
</dbReference>
<dbReference type="PANTHER" id="PTHR47793:SF1">
    <property type="entry name" value="HISTONE DEACETYLASE COMPLEX SUBUNIT CTI6"/>
    <property type="match status" value="1"/>
</dbReference>
<evidence type="ECO:0000256" key="4">
    <source>
        <dbReference type="SAM" id="MobiDB-lite"/>
    </source>
</evidence>
<evidence type="ECO:0000256" key="3">
    <source>
        <dbReference type="ARBA" id="ARBA00022833"/>
    </source>
</evidence>
<feature type="domain" description="Zinc finger PHD-type" evidence="5">
    <location>
        <begin position="115"/>
        <end position="202"/>
    </location>
</feature>
<feature type="compositionally biased region" description="Low complexity" evidence="4">
    <location>
        <begin position="10"/>
        <end position="32"/>
    </location>
</feature>
<dbReference type="InterPro" id="IPR001965">
    <property type="entry name" value="Znf_PHD"/>
</dbReference>
<dbReference type="InterPro" id="IPR013083">
    <property type="entry name" value="Znf_RING/FYVE/PHD"/>
</dbReference>
<feature type="compositionally biased region" description="Polar residues" evidence="4">
    <location>
        <begin position="245"/>
        <end position="259"/>
    </location>
</feature>
<feature type="compositionally biased region" description="Pro residues" evidence="4">
    <location>
        <begin position="436"/>
        <end position="448"/>
    </location>
</feature>